<reference evidence="1" key="1">
    <citation type="journal article" date="2023" name="PLoS Negl. Trop. Dis.">
        <title>A genome sequence for Biomphalaria pfeifferi, the major vector snail for the human-infecting parasite Schistosoma mansoni.</title>
        <authorList>
            <person name="Bu L."/>
            <person name="Lu L."/>
            <person name="Laidemitt M.R."/>
            <person name="Zhang S.M."/>
            <person name="Mutuku M."/>
            <person name="Mkoji G."/>
            <person name="Steinauer M."/>
            <person name="Loker E.S."/>
        </authorList>
    </citation>
    <scope>NUCLEOTIDE SEQUENCE</scope>
    <source>
        <strain evidence="1">KasaAsao</strain>
    </source>
</reference>
<reference evidence="1" key="2">
    <citation type="submission" date="2023-04" db="EMBL/GenBank/DDBJ databases">
        <authorList>
            <person name="Bu L."/>
            <person name="Lu L."/>
            <person name="Laidemitt M.R."/>
            <person name="Zhang S.M."/>
            <person name="Mutuku M."/>
            <person name="Mkoji G."/>
            <person name="Steinauer M."/>
            <person name="Loker E.S."/>
        </authorList>
    </citation>
    <scope>NUCLEOTIDE SEQUENCE</scope>
    <source>
        <strain evidence="1">KasaAsao</strain>
        <tissue evidence="1">Whole Snail</tissue>
    </source>
</reference>
<protein>
    <submittedName>
        <fullName evidence="1">Uncharacterized protein</fullName>
    </submittedName>
</protein>
<dbReference type="Proteomes" id="UP001233172">
    <property type="component" value="Unassembled WGS sequence"/>
</dbReference>
<organism evidence="1 2">
    <name type="scientific">Biomphalaria pfeifferi</name>
    <name type="common">Bloodfluke planorb</name>
    <name type="synonym">Freshwater snail</name>
    <dbReference type="NCBI Taxonomy" id="112525"/>
    <lineage>
        <taxon>Eukaryota</taxon>
        <taxon>Metazoa</taxon>
        <taxon>Spiralia</taxon>
        <taxon>Lophotrochozoa</taxon>
        <taxon>Mollusca</taxon>
        <taxon>Gastropoda</taxon>
        <taxon>Heterobranchia</taxon>
        <taxon>Euthyneura</taxon>
        <taxon>Panpulmonata</taxon>
        <taxon>Hygrophila</taxon>
        <taxon>Lymnaeoidea</taxon>
        <taxon>Planorbidae</taxon>
        <taxon>Biomphalaria</taxon>
    </lineage>
</organism>
<feature type="non-terminal residue" evidence="1">
    <location>
        <position position="58"/>
    </location>
</feature>
<sequence>YTFDTKLMGFHKTDKNFNLVLNTLFTVHARSLVECGKKCLATVAVFHTQNSISHVILV</sequence>
<name>A0AAD8FKI5_BIOPF</name>
<comment type="caution">
    <text evidence="1">The sequence shown here is derived from an EMBL/GenBank/DDBJ whole genome shotgun (WGS) entry which is preliminary data.</text>
</comment>
<proteinExistence type="predicted"/>
<dbReference type="AlphaFoldDB" id="A0AAD8FKI5"/>
<evidence type="ECO:0000313" key="1">
    <source>
        <dbReference type="EMBL" id="KAK0067715.1"/>
    </source>
</evidence>
<dbReference type="EMBL" id="JASAOG010000006">
    <property type="protein sequence ID" value="KAK0067715.1"/>
    <property type="molecule type" value="Genomic_DNA"/>
</dbReference>
<feature type="non-terminal residue" evidence="1">
    <location>
        <position position="1"/>
    </location>
</feature>
<gene>
    <name evidence="1" type="ORF">Bpfe_002556</name>
</gene>
<evidence type="ECO:0000313" key="2">
    <source>
        <dbReference type="Proteomes" id="UP001233172"/>
    </source>
</evidence>
<keyword evidence="2" id="KW-1185">Reference proteome</keyword>
<accession>A0AAD8FKI5</accession>